<feature type="domain" description="Flagellar motor switch protein FliN-like C-terminal" evidence="2">
    <location>
        <begin position="236"/>
        <end position="302"/>
    </location>
</feature>
<evidence type="ECO:0000259" key="2">
    <source>
        <dbReference type="Pfam" id="PF01052"/>
    </source>
</evidence>
<feature type="region of interest" description="Disordered" evidence="1">
    <location>
        <begin position="311"/>
        <end position="335"/>
    </location>
</feature>
<dbReference type="Proteomes" id="UP000293520">
    <property type="component" value="Unassembled WGS sequence"/>
</dbReference>
<dbReference type="SUPFAM" id="SSF101801">
    <property type="entry name" value="Surface presentation of antigens (SPOA)"/>
    <property type="match status" value="1"/>
</dbReference>
<protein>
    <submittedName>
        <fullName evidence="3">FliM/FliN family flagellar motor switch protein</fullName>
    </submittedName>
</protein>
<name>A0A4Q9G5T5_9RHOB</name>
<keyword evidence="3" id="KW-0282">Flagellum</keyword>
<dbReference type="RefSeq" id="WP_130989703.1">
    <property type="nucleotide sequence ID" value="NZ_SISK01000001.1"/>
</dbReference>
<comment type="caution">
    <text evidence="3">The sequence shown here is derived from an EMBL/GenBank/DDBJ whole genome shotgun (WGS) entry which is preliminary data.</text>
</comment>
<evidence type="ECO:0000313" key="3">
    <source>
        <dbReference type="EMBL" id="TBN44003.1"/>
    </source>
</evidence>
<evidence type="ECO:0000256" key="1">
    <source>
        <dbReference type="SAM" id="MobiDB-lite"/>
    </source>
</evidence>
<accession>A0A4Q9G5T5</accession>
<proteinExistence type="predicted"/>
<dbReference type="EMBL" id="SISK01000001">
    <property type="protein sequence ID" value="TBN44003.1"/>
    <property type="molecule type" value="Genomic_DNA"/>
</dbReference>
<sequence length="355" mass="37600">MAQSGQAERLRALLLARAQNGPGKPARLPQPQPISPARAAAMAVGRAAERLYRMPVLPVEVRPGATTLAELPELLPEQGLLVVLQGPGDQLGVMALGFETVTALIEVQALGRVTSRPAERRRVTRSDAAICVDFVNAVMAELATEMAGIEGYGSLDGYRYATHLDDPRPLILMLEDRAYRSLALDLRLGGTETREGQILIAVPHGAETSQARLAASPGPASTAPGAAAVVTLAETVTAAPVEVMGILCRRRITLGELRALKPGTLLALPRVTLAEARLETRTGQVLARGKLGESAGCYAIRLYDPSHKPVEQPLNRVEPLPDLPPADLADSDPFRVLTDPSMTAEEGPARLASAV</sequence>
<dbReference type="Pfam" id="PF01052">
    <property type="entry name" value="FliMN_C"/>
    <property type="match status" value="1"/>
</dbReference>
<keyword evidence="4" id="KW-1185">Reference proteome</keyword>
<dbReference type="InterPro" id="IPR036429">
    <property type="entry name" value="SpoA-like_sf"/>
</dbReference>
<organism evidence="3 4">
    <name type="scientific">Paracoccus subflavus</name>
    <dbReference type="NCBI Taxonomy" id="2528244"/>
    <lineage>
        <taxon>Bacteria</taxon>
        <taxon>Pseudomonadati</taxon>
        <taxon>Pseudomonadota</taxon>
        <taxon>Alphaproteobacteria</taxon>
        <taxon>Rhodobacterales</taxon>
        <taxon>Paracoccaceae</taxon>
        <taxon>Paracoccus</taxon>
    </lineage>
</organism>
<keyword evidence="3" id="KW-0966">Cell projection</keyword>
<dbReference type="InterPro" id="IPR001543">
    <property type="entry name" value="FliN-like_C"/>
</dbReference>
<evidence type="ECO:0000313" key="4">
    <source>
        <dbReference type="Proteomes" id="UP000293520"/>
    </source>
</evidence>
<dbReference type="AlphaFoldDB" id="A0A4Q9G5T5"/>
<keyword evidence="3" id="KW-0969">Cilium</keyword>
<dbReference type="OrthoDB" id="7824563at2"/>
<gene>
    <name evidence="3" type="ORF">EYE42_02470</name>
</gene>
<dbReference type="Gene3D" id="2.30.330.10">
    <property type="entry name" value="SpoA-like"/>
    <property type="match status" value="1"/>
</dbReference>
<reference evidence="3 4" key="1">
    <citation type="submission" date="2019-02" db="EMBL/GenBank/DDBJ databases">
        <title>Paracoccus subflavus sp. nov., isolated from marine sediment of the Pacific Ocean.</title>
        <authorList>
            <person name="Zhang G."/>
        </authorList>
    </citation>
    <scope>NUCLEOTIDE SEQUENCE [LARGE SCALE GENOMIC DNA]</scope>
    <source>
        <strain evidence="3 4">GY0581</strain>
    </source>
</reference>